<keyword evidence="3" id="KW-1185">Reference proteome</keyword>
<accession>A0A9D4FCY8</accession>
<reference evidence="2" key="1">
    <citation type="journal article" date="2019" name="bioRxiv">
        <title>The Genome of the Zebra Mussel, Dreissena polymorpha: A Resource for Invasive Species Research.</title>
        <authorList>
            <person name="McCartney M.A."/>
            <person name="Auch B."/>
            <person name="Kono T."/>
            <person name="Mallez S."/>
            <person name="Zhang Y."/>
            <person name="Obille A."/>
            <person name="Becker A."/>
            <person name="Abrahante J.E."/>
            <person name="Garbe J."/>
            <person name="Badalamenti J.P."/>
            <person name="Herman A."/>
            <person name="Mangelson H."/>
            <person name="Liachko I."/>
            <person name="Sullivan S."/>
            <person name="Sone E.D."/>
            <person name="Koren S."/>
            <person name="Silverstein K.A.T."/>
            <person name="Beckman K.B."/>
            <person name="Gohl D.M."/>
        </authorList>
    </citation>
    <scope>NUCLEOTIDE SEQUENCE</scope>
    <source>
        <strain evidence="2">Duluth1</strain>
        <tissue evidence="2">Whole animal</tissue>
    </source>
</reference>
<proteinExistence type="predicted"/>
<reference evidence="2" key="2">
    <citation type="submission" date="2020-11" db="EMBL/GenBank/DDBJ databases">
        <authorList>
            <person name="McCartney M.A."/>
            <person name="Auch B."/>
            <person name="Kono T."/>
            <person name="Mallez S."/>
            <person name="Becker A."/>
            <person name="Gohl D.M."/>
            <person name="Silverstein K.A.T."/>
            <person name="Koren S."/>
            <person name="Bechman K.B."/>
            <person name="Herman A."/>
            <person name="Abrahante J.E."/>
            <person name="Garbe J."/>
        </authorList>
    </citation>
    <scope>NUCLEOTIDE SEQUENCE</scope>
    <source>
        <strain evidence="2">Duluth1</strain>
        <tissue evidence="2">Whole animal</tissue>
    </source>
</reference>
<gene>
    <name evidence="2" type="ORF">DPMN_150243</name>
</gene>
<feature type="compositionally biased region" description="Polar residues" evidence="1">
    <location>
        <begin position="1"/>
        <end position="29"/>
    </location>
</feature>
<dbReference type="Proteomes" id="UP000828390">
    <property type="component" value="Unassembled WGS sequence"/>
</dbReference>
<organism evidence="2 3">
    <name type="scientific">Dreissena polymorpha</name>
    <name type="common">Zebra mussel</name>
    <name type="synonym">Mytilus polymorpha</name>
    <dbReference type="NCBI Taxonomy" id="45954"/>
    <lineage>
        <taxon>Eukaryota</taxon>
        <taxon>Metazoa</taxon>
        <taxon>Spiralia</taxon>
        <taxon>Lophotrochozoa</taxon>
        <taxon>Mollusca</taxon>
        <taxon>Bivalvia</taxon>
        <taxon>Autobranchia</taxon>
        <taxon>Heteroconchia</taxon>
        <taxon>Euheterodonta</taxon>
        <taxon>Imparidentia</taxon>
        <taxon>Neoheterodontei</taxon>
        <taxon>Myida</taxon>
        <taxon>Dreissenoidea</taxon>
        <taxon>Dreissenidae</taxon>
        <taxon>Dreissena</taxon>
    </lineage>
</organism>
<dbReference type="EMBL" id="JAIWYP010000007">
    <property type="protein sequence ID" value="KAH3796674.1"/>
    <property type="molecule type" value="Genomic_DNA"/>
</dbReference>
<comment type="caution">
    <text evidence="2">The sequence shown here is derived from an EMBL/GenBank/DDBJ whole genome shotgun (WGS) entry which is preliminary data.</text>
</comment>
<feature type="compositionally biased region" description="Basic and acidic residues" evidence="1">
    <location>
        <begin position="30"/>
        <end position="39"/>
    </location>
</feature>
<name>A0A9D4FCY8_DREPO</name>
<evidence type="ECO:0000256" key="1">
    <source>
        <dbReference type="SAM" id="MobiDB-lite"/>
    </source>
</evidence>
<evidence type="ECO:0000313" key="2">
    <source>
        <dbReference type="EMBL" id="KAH3796674.1"/>
    </source>
</evidence>
<protein>
    <submittedName>
        <fullName evidence="2">Uncharacterized protein</fullName>
    </submittedName>
</protein>
<dbReference type="AlphaFoldDB" id="A0A9D4FCY8"/>
<feature type="region of interest" description="Disordered" evidence="1">
    <location>
        <begin position="1"/>
        <end position="41"/>
    </location>
</feature>
<sequence length="85" mass="9738">MVANESNSNKQNGSEKSATRINDLNNKSRISADRMETPKRSIRTNCRRRICSELDTFQDRPKSVGLNQTHFKRDPNYVVADVPTK</sequence>
<evidence type="ECO:0000313" key="3">
    <source>
        <dbReference type="Proteomes" id="UP000828390"/>
    </source>
</evidence>